<proteinExistence type="predicted"/>
<dbReference type="EMBL" id="JADBJN010000003">
    <property type="protein sequence ID" value="KAG5672721.1"/>
    <property type="molecule type" value="Genomic_DNA"/>
</dbReference>
<dbReference type="Pfam" id="PF23240">
    <property type="entry name" value="HAT_PRP39_N"/>
    <property type="match status" value="1"/>
</dbReference>
<feature type="region of interest" description="Disordered" evidence="8">
    <location>
        <begin position="781"/>
        <end position="850"/>
    </location>
</feature>
<organism evidence="10 11">
    <name type="scientific">Polypedilum vanderplanki</name>
    <name type="common">Sleeping chironomid midge</name>
    <dbReference type="NCBI Taxonomy" id="319348"/>
    <lineage>
        <taxon>Eukaryota</taxon>
        <taxon>Metazoa</taxon>
        <taxon>Ecdysozoa</taxon>
        <taxon>Arthropoda</taxon>
        <taxon>Hexapoda</taxon>
        <taxon>Insecta</taxon>
        <taxon>Pterygota</taxon>
        <taxon>Neoptera</taxon>
        <taxon>Endopterygota</taxon>
        <taxon>Diptera</taxon>
        <taxon>Nematocera</taxon>
        <taxon>Chironomoidea</taxon>
        <taxon>Chironomidae</taxon>
        <taxon>Chironominae</taxon>
        <taxon>Polypedilum</taxon>
        <taxon>Polypedilum</taxon>
    </lineage>
</organism>
<dbReference type="Gene3D" id="1.25.40.10">
    <property type="entry name" value="Tetratricopeptide repeat domain"/>
    <property type="match status" value="2"/>
</dbReference>
<dbReference type="SUPFAM" id="SSF54928">
    <property type="entry name" value="RNA-binding domain, RBD"/>
    <property type="match status" value="2"/>
</dbReference>
<keyword evidence="11" id="KW-1185">Reference proteome</keyword>
<keyword evidence="3" id="KW-0677">Repeat</keyword>
<evidence type="ECO:0000256" key="7">
    <source>
        <dbReference type="PROSITE-ProRule" id="PRU00176"/>
    </source>
</evidence>
<evidence type="ECO:0000256" key="5">
    <source>
        <dbReference type="ARBA" id="ARBA00023187"/>
    </source>
</evidence>
<feature type="compositionally biased region" description="Basic and acidic residues" evidence="8">
    <location>
        <begin position="840"/>
        <end position="850"/>
    </location>
</feature>
<evidence type="ECO:0000256" key="8">
    <source>
        <dbReference type="SAM" id="MobiDB-lite"/>
    </source>
</evidence>
<dbReference type="GO" id="GO:0005634">
    <property type="term" value="C:nucleus"/>
    <property type="evidence" value="ECO:0007669"/>
    <property type="project" value="UniProtKB-SubCell"/>
</dbReference>
<dbReference type="GO" id="GO:0003723">
    <property type="term" value="F:RNA binding"/>
    <property type="evidence" value="ECO:0007669"/>
    <property type="project" value="UniProtKB-UniRule"/>
</dbReference>
<feature type="compositionally biased region" description="Basic and acidic residues" evidence="8">
    <location>
        <begin position="541"/>
        <end position="580"/>
    </location>
</feature>
<evidence type="ECO:0000256" key="6">
    <source>
        <dbReference type="ARBA" id="ARBA00023242"/>
    </source>
</evidence>
<name>A0A9J6BS66_POLVA</name>
<evidence type="ECO:0000313" key="10">
    <source>
        <dbReference type="EMBL" id="KAG5672721.1"/>
    </source>
</evidence>
<keyword evidence="2" id="KW-0507">mRNA processing</keyword>
<dbReference type="PROSITE" id="PS50102">
    <property type="entry name" value="RRM"/>
    <property type="match status" value="2"/>
</dbReference>
<gene>
    <name evidence="10" type="ORF">PVAND_002822</name>
</gene>
<feature type="region of interest" description="Disordered" evidence="8">
    <location>
        <begin position="539"/>
        <end position="580"/>
    </location>
</feature>
<keyword evidence="4 7" id="KW-0694">RNA-binding</keyword>
<dbReference type="Proteomes" id="UP001107558">
    <property type="component" value="Chromosome 3"/>
</dbReference>
<dbReference type="Pfam" id="PF00076">
    <property type="entry name" value="RRM_1"/>
    <property type="match status" value="2"/>
</dbReference>
<dbReference type="PANTHER" id="PTHR17204">
    <property type="entry name" value="PRE-MRNA PROCESSING PROTEIN PRP39-RELATED"/>
    <property type="match status" value="1"/>
</dbReference>
<dbReference type="InterPro" id="IPR008669">
    <property type="entry name" value="LSM_interact"/>
</dbReference>
<dbReference type="GO" id="GO:0008380">
    <property type="term" value="P:RNA splicing"/>
    <property type="evidence" value="ECO:0007669"/>
    <property type="project" value="UniProtKB-KW"/>
</dbReference>
<dbReference type="InterPro" id="IPR000504">
    <property type="entry name" value="RRM_dom"/>
</dbReference>
<dbReference type="InterPro" id="IPR012677">
    <property type="entry name" value="Nucleotide-bd_a/b_plait_sf"/>
</dbReference>
<dbReference type="GO" id="GO:0006397">
    <property type="term" value="P:mRNA processing"/>
    <property type="evidence" value="ECO:0007669"/>
    <property type="project" value="UniProtKB-KW"/>
</dbReference>
<evidence type="ECO:0000259" key="9">
    <source>
        <dbReference type="PROSITE" id="PS50102"/>
    </source>
</evidence>
<dbReference type="SMART" id="SM00360">
    <property type="entry name" value="RRM"/>
    <property type="match status" value="2"/>
</dbReference>
<evidence type="ECO:0000313" key="11">
    <source>
        <dbReference type="Proteomes" id="UP001107558"/>
    </source>
</evidence>
<dbReference type="InterPro" id="IPR035979">
    <property type="entry name" value="RBD_domain_sf"/>
</dbReference>
<dbReference type="SUPFAM" id="SSF48452">
    <property type="entry name" value="TPR-like"/>
    <property type="match status" value="1"/>
</dbReference>
<dbReference type="Gene3D" id="3.30.70.330">
    <property type="match status" value="2"/>
</dbReference>
<dbReference type="AlphaFoldDB" id="A0A9J6BS66"/>
<dbReference type="InterPro" id="IPR003107">
    <property type="entry name" value="HAT"/>
</dbReference>
<feature type="domain" description="RRM" evidence="9">
    <location>
        <begin position="613"/>
        <end position="687"/>
    </location>
</feature>
<reference evidence="10" key="1">
    <citation type="submission" date="2021-03" db="EMBL/GenBank/DDBJ databases">
        <title>Chromosome level genome of the anhydrobiotic midge Polypedilum vanderplanki.</title>
        <authorList>
            <person name="Yoshida Y."/>
            <person name="Kikawada T."/>
            <person name="Gusev O."/>
        </authorList>
    </citation>
    <scope>NUCLEOTIDE SEQUENCE</scope>
    <source>
        <strain evidence="10">NIAS01</strain>
        <tissue evidence="10">Whole body or cell culture</tissue>
    </source>
</reference>
<evidence type="ECO:0000256" key="3">
    <source>
        <dbReference type="ARBA" id="ARBA00022737"/>
    </source>
</evidence>
<keyword evidence="5" id="KW-0508">mRNA splicing</keyword>
<dbReference type="SMART" id="SM00386">
    <property type="entry name" value="HAT"/>
    <property type="match status" value="6"/>
</dbReference>
<feature type="region of interest" description="Disordered" evidence="8">
    <location>
        <begin position="1"/>
        <end position="30"/>
    </location>
</feature>
<dbReference type="Pfam" id="PF05391">
    <property type="entry name" value="Lsm_interact"/>
    <property type="match status" value="1"/>
</dbReference>
<feature type="compositionally biased region" description="Polar residues" evidence="8">
    <location>
        <begin position="821"/>
        <end position="839"/>
    </location>
</feature>
<comment type="caution">
    <text evidence="10">The sequence shown here is derived from an EMBL/GenBank/DDBJ whole genome shotgun (WGS) entry which is preliminary data.</text>
</comment>
<sequence length="850" mass="98571">MSDQDESMNETESEEHEEEEEEDSSSESVDEEIKLNQNFINTLQKISIEQGKNYDDFILLLDIAYDLNDLDKIRQSIELFSSAFPLSPDIWLKYLSVELTVAQTDAELEQIGKIFQKALDDYYSIDVALEYAKLASKVTVEKAKEIWDILLPAYGYEFTKGRLIWEAWREHFDKTELDSSEKVRKIIKKYKEELLLPLSNMSATYTSFREYLEKNDSQLEKKFDREAFDVEVKNTKKILQKVLPFEQKLAKLDDKAHRERVETFKQYIAECAEDLEEEYVQVLYERMITACCLNETAWILYVNFIQNRSSEWKPLESNKSKIFLQTDLDIINRGLRNCNWSAELYVEKMRILEANSEPRNVIQSVLEEAVQIQYNSPEPIVKIWIEYLTYLSRVTNFSDEKQIEILRNNFNLAWDTLGRQFGNLADPNCEILKLWGTIEYTKINDYARGKQLWNSVMESNENPLRTALWIELVQLELKCRGADAARSILKRAIKINDLNDVVSLISYWNRFERCNGTLEQLKDCQKVCDKTLQQYQKRNFKKDFTNNKRKTDDTKKDGKRKADNYMDENDHKNKKLKDKDGATEDFQKLSISATDKINSNTTSANVDRTNENAQVFLSNLDTNITLAKLQETFPELNIIKFEMASNRKGKSGYGFAELSHENDVKKALDLDRRPMDGRPVFISLCERDKSHRQKGFKYSTTIEPNKIFVKGISYDATEDDLKKLFGECGIINSCRIVTNKFGKSKGIAYIEFEEESSAKNAVIKVDQKEFMGKKMTVAISEPPAHDKSKVLPAKTPVSDQKNFVARSDQKSRISFIPASVQKAQHPSQQSATSSNQPAKSNDDFRKMLMK</sequence>
<comment type="subcellular location">
    <subcellularLocation>
        <location evidence="1">Nucleus</location>
    </subcellularLocation>
</comment>
<evidence type="ECO:0000256" key="4">
    <source>
        <dbReference type="ARBA" id="ARBA00022884"/>
    </source>
</evidence>
<dbReference type="InterPro" id="IPR011990">
    <property type="entry name" value="TPR-like_helical_dom_sf"/>
</dbReference>
<protein>
    <recommendedName>
        <fullName evidence="9">RRM domain-containing protein</fullName>
    </recommendedName>
</protein>
<accession>A0A9J6BS66</accession>
<evidence type="ECO:0000256" key="1">
    <source>
        <dbReference type="ARBA" id="ARBA00004123"/>
    </source>
</evidence>
<dbReference type="PANTHER" id="PTHR17204:SF25">
    <property type="entry name" value="RRM DOMAIN-CONTAINING PROTEIN"/>
    <property type="match status" value="1"/>
</dbReference>
<evidence type="ECO:0000256" key="2">
    <source>
        <dbReference type="ARBA" id="ARBA00022664"/>
    </source>
</evidence>
<keyword evidence="6" id="KW-0539">Nucleus</keyword>
<dbReference type="OrthoDB" id="360390at2759"/>
<feature type="domain" description="RRM" evidence="9">
    <location>
        <begin position="705"/>
        <end position="782"/>
    </location>
</feature>